<proteinExistence type="predicted"/>
<evidence type="ECO:0000313" key="1">
    <source>
        <dbReference type="EMBL" id="MBR0574961.1"/>
    </source>
</evidence>
<evidence type="ECO:0000313" key="2">
    <source>
        <dbReference type="Proteomes" id="UP000675379"/>
    </source>
</evidence>
<keyword evidence="2" id="KW-1185">Reference proteome</keyword>
<dbReference type="Proteomes" id="UP000675379">
    <property type="component" value="Unassembled WGS sequence"/>
</dbReference>
<gene>
    <name evidence="1" type="ORF">KCG48_01270</name>
</gene>
<sequence length="122" mass="14157">MYTMMILILCSSMALRNFRLFDSHRYLERGVYSLDRRVMEFSGILSGVEEELDLRFATLEEAMVFFRAGRSFPYKNFTISLDPDYNGLEVNMLKVVDNVSRYARRVEVLHLGGVFLLVARGV</sequence>
<accession>A0A941HNZ4</accession>
<reference evidence="1" key="1">
    <citation type="submission" date="2021-04" db="EMBL/GenBank/DDBJ databases">
        <title>Proteiniclasticum sedimins sp. nov., an obligate anaerobic bacterium isolated from anaerobic sludge.</title>
        <authorList>
            <person name="Liu J."/>
        </authorList>
    </citation>
    <scope>NUCLEOTIDE SEQUENCE</scope>
    <source>
        <strain evidence="1">BAD-10</strain>
    </source>
</reference>
<dbReference type="RefSeq" id="WP_211799470.1">
    <property type="nucleotide sequence ID" value="NZ_JAGSCS010000001.1"/>
</dbReference>
<organism evidence="1 2">
    <name type="scientific">Proteiniclasticum sediminis</name>
    <dbReference type="NCBI Taxonomy" id="2804028"/>
    <lineage>
        <taxon>Bacteria</taxon>
        <taxon>Bacillati</taxon>
        <taxon>Bacillota</taxon>
        <taxon>Clostridia</taxon>
        <taxon>Eubacteriales</taxon>
        <taxon>Clostridiaceae</taxon>
        <taxon>Proteiniclasticum</taxon>
    </lineage>
</organism>
<dbReference type="AlphaFoldDB" id="A0A941HNZ4"/>
<dbReference type="EMBL" id="JAGSCS010000001">
    <property type="protein sequence ID" value="MBR0574961.1"/>
    <property type="molecule type" value="Genomic_DNA"/>
</dbReference>
<comment type="caution">
    <text evidence="1">The sequence shown here is derived from an EMBL/GenBank/DDBJ whole genome shotgun (WGS) entry which is preliminary data.</text>
</comment>
<name>A0A941HNZ4_9CLOT</name>
<protein>
    <submittedName>
        <fullName evidence="1">Uncharacterized protein</fullName>
    </submittedName>
</protein>